<evidence type="ECO:0000256" key="3">
    <source>
        <dbReference type="ARBA" id="ARBA00022692"/>
    </source>
</evidence>
<keyword evidence="8" id="KW-1185">Reference proteome</keyword>
<dbReference type="EMBL" id="CP036532">
    <property type="protein sequence ID" value="QBK32277.1"/>
    <property type="molecule type" value="Genomic_DNA"/>
</dbReference>
<dbReference type="Proteomes" id="UP000293719">
    <property type="component" value="Chromosome"/>
</dbReference>
<keyword evidence="4 6" id="KW-1133">Transmembrane helix</keyword>
<dbReference type="OrthoDB" id="7724143at2"/>
<dbReference type="GO" id="GO:0005886">
    <property type="term" value="C:plasma membrane"/>
    <property type="evidence" value="ECO:0007669"/>
    <property type="project" value="UniProtKB-SubCell"/>
</dbReference>
<gene>
    <name evidence="7" type="ORF">E0E05_05905</name>
</gene>
<dbReference type="GO" id="GO:0033228">
    <property type="term" value="P:cysteine export across plasma membrane"/>
    <property type="evidence" value="ECO:0007669"/>
    <property type="project" value="TreeGrafter"/>
</dbReference>
<keyword evidence="2" id="KW-1003">Cell membrane</keyword>
<dbReference type="InterPro" id="IPR001123">
    <property type="entry name" value="LeuE-type"/>
</dbReference>
<dbReference type="PANTHER" id="PTHR30086:SF20">
    <property type="entry name" value="ARGININE EXPORTER PROTEIN ARGO-RELATED"/>
    <property type="match status" value="1"/>
</dbReference>
<evidence type="ECO:0000256" key="6">
    <source>
        <dbReference type="SAM" id="Phobius"/>
    </source>
</evidence>
<evidence type="ECO:0000313" key="8">
    <source>
        <dbReference type="Proteomes" id="UP000293719"/>
    </source>
</evidence>
<feature type="transmembrane region" description="Helical" evidence="6">
    <location>
        <begin position="185"/>
        <end position="204"/>
    </location>
</feature>
<sequence length="205" mass="20674">MEDLPHLANALGLLWLAAFPLMGSPGPATLSLAGIGTAFGFRPGLPYLAGIVAGTTGVLLMIATGVTALILARPELVMVLTGIAAAYIVYLAWKIATAPVGKMALDGATAPAFVPGFLLAIANPKAFAAIGAVYASQTLVPGHLGADTGVKLAALVLVIVIVNTAWLAFGAGFSRLLRHPRIGRAANIAFALMLLASVGLALVAA</sequence>
<proteinExistence type="predicted"/>
<keyword evidence="3 6" id="KW-0812">Transmembrane</keyword>
<dbReference type="KEGG" id="rpod:E0E05_05905"/>
<name>A0A4P6V433_9HYPH</name>
<dbReference type="AlphaFoldDB" id="A0A4P6V433"/>
<dbReference type="Pfam" id="PF01810">
    <property type="entry name" value="LysE"/>
    <property type="match status" value="1"/>
</dbReference>
<protein>
    <submittedName>
        <fullName evidence="7">LysE family translocator</fullName>
    </submittedName>
</protein>
<evidence type="ECO:0000313" key="7">
    <source>
        <dbReference type="EMBL" id="QBK32277.1"/>
    </source>
</evidence>
<accession>A0A4P6V433</accession>
<keyword evidence="5 6" id="KW-0472">Membrane</keyword>
<evidence type="ECO:0000256" key="2">
    <source>
        <dbReference type="ARBA" id="ARBA00022475"/>
    </source>
</evidence>
<feature type="transmembrane region" description="Helical" evidence="6">
    <location>
        <begin position="152"/>
        <end position="173"/>
    </location>
</feature>
<organism evidence="7 8">
    <name type="scientific">Roseitalea porphyridii</name>
    <dbReference type="NCBI Taxonomy" id="1852022"/>
    <lineage>
        <taxon>Bacteria</taxon>
        <taxon>Pseudomonadati</taxon>
        <taxon>Pseudomonadota</taxon>
        <taxon>Alphaproteobacteria</taxon>
        <taxon>Hyphomicrobiales</taxon>
        <taxon>Ahrensiaceae</taxon>
        <taxon>Roseitalea</taxon>
    </lineage>
</organism>
<feature type="transmembrane region" description="Helical" evidence="6">
    <location>
        <begin position="49"/>
        <end position="71"/>
    </location>
</feature>
<evidence type="ECO:0000256" key="4">
    <source>
        <dbReference type="ARBA" id="ARBA00022989"/>
    </source>
</evidence>
<comment type="subcellular location">
    <subcellularLocation>
        <location evidence="1">Cell membrane</location>
        <topology evidence="1">Multi-pass membrane protein</topology>
    </subcellularLocation>
</comment>
<evidence type="ECO:0000256" key="5">
    <source>
        <dbReference type="ARBA" id="ARBA00023136"/>
    </source>
</evidence>
<reference evidence="7 8" key="1">
    <citation type="journal article" date="2017" name="Int. J. Syst. Evol. Microbiol.">
        <title>Roseitalea porphyridii gen. nov., sp. nov., isolated from a red alga, and reclassification of Hoeflea suaedae Chung et al. 2013 as Pseudohoeflea suaedae gen. nov., comb. nov.</title>
        <authorList>
            <person name="Hyeon J.W."/>
            <person name="Jeong S.E."/>
            <person name="Baek K."/>
            <person name="Jeon C.O."/>
        </authorList>
    </citation>
    <scope>NUCLEOTIDE SEQUENCE [LARGE SCALE GENOMIC DNA]</scope>
    <source>
        <strain evidence="7 8">MA7-20</strain>
    </source>
</reference>
<dbReference type="GO" id="GO:0015171">
    <property type="term" value="F:amino acid transmembrane transporter activity"/>
    <property type="evidence" value="ECO:0007669"/>
    <property type="project" value="TreeGrafter"/>
</dbReference>
<dbReference type="PANTHER" id="PTHR30086">
    <property type="entry name" value="ARGININE EXPORTER PROTEIN ARGO"/>
    <property type="match status" value="1"/>
</dbReference>
<feature type="transmembrane region" description="Helical" evidence="6">
    <location>
        <begin position="76"/>
        <end position="93"/>
    </location>
</feature>
<evidence type="ECO:0000256" key="1">
    <source>
        <dbReference type="ARBA" id="ARBA00004651"/>
    </source>
</evidence>